<dbReference type="EMBL" id="CP063144">
    <property type="protein sequence ID" value="QOR94892.1"/>
    <property type="molecule type" value="Genomic_DNA"/>
</dbReference>
<evidence type="ECO:0000313" key="3">
    <source>
        <dbReference type="Proteomes" id="UP000593766"/>
    </source>
</evidence>
<dbReference type="GeneID" id="59454348"/>
<feature type="transmembrane region" description="Helical" evidence="1">
    <location>
        <begin position="116"/>
        <end position="139"/>
    </location>
</feature>
<keyword evidence="1" id="KW-0812">Transmembrane</keyword>
<feature type="transmembrane region" description="Helical" evidence="1">
    <location>
        <begin position="12"/>
        <end position="31"/>
    </location>
</feature>
<dbReference type="OrthoDB" id="19186at2157"/>
<feature type="transmembrane region" description="Helical" evidence="1">
    <location>
        <begin position="75"/>
        <end position="96"/>
    </location>
</feature>
<keyword evidence="1" id="KW-1133">Transmembrane helix</keyword>
<evidence type="ECO:0000256" key="1">
    <source>
        <dbReference type="SAM" id="Phobius"/>
    </source>
</evidence>
<protein>
    <submittedName>
        <fullName evidence="2">DUF58 domain-containing protein</fullName>
    </submittedName>
</protein>
<reference evidence="2 3" key="1">
    <citation type="submission" date="2020-10" db="EMBL/GenBank/DDBJ databases">
        <title>Complete genome sequence of Thermosphaera aggregans strain 3507.</title>
        <authorList>
            <person name="Zayulina K.S."/>
            <person name="Elcheninov A.G."/>
            <person name="Toshchakov S.V."/>
            <person name="Kublanov I.V."/>
            <person name="Kochetkova T.V."/>
        </authorList>
    </citation>
    <scope>NUCLEOTIDE SEQUENCE [LARGE SCALE GENOMIC DNA]</scope>
    <source>
        <strain evidence="2 3">3507</strain>
    </source>
</reference>
<dbReference type="Proteomes" id="UP000593766">
    <property type="component" value="Chromosome"/>
</dbReference>
<organism evidence="2 3">
    <name type="scientific">Thermosphaera chiliense</name>
    <dbReference type="NCBI Taxonomy" id="3402707"/>
    <lineage>
        <taxon>Archaea</taxon>
        <taxon>Thermoproteota</taxon>
        <taxon>Thermoprotei</taxon>
        <taxon>Desulfurococcales</taxon>
        <taxon>Desulfurococcaceae</taxon>
        <taxon>Thermosphaera</taxon>
    </lineage>
</organism>
<gene>
    <name evidence="2" type="ORF">IMZ38_02980</name>
</gene>
<evidence type="ECO:0000313" key="2">
    <source>
        <dbReference type="EMBL" id="QOR94892.1"/>
    </source>
</evidence>
<accession>A0A7M1UU65</accession>
<proteinExistence type="predicted"/>
<dbReference type="AlphaFoldDB" id="A0A7M1UU65"/>
<sequence>MLLGQFTRSKAVKGFTAVLLVSAPFIARLGVEGLTLDAHWYIAVLPVFILMALSRDSRLLFAAATGASFLSSFNGNTVILIAASTTAFLGFLILYAKGRGSIRKTVAVTLFFYTPVLIVNPYSLVPLTAVVAGFTACLLKESARVGRSRVEVRQAGKTVYAGGQVNYLVSIKCPGFFKYRVLADGREVRSGSAVNQADLELAVKALKVGVNETFVQVVVSDGKGLASTVHGPFVLQYTVMVKAVQLLREAERILKEYARYIAAPRILVVRLEKGGGVGEYGAGEHLVPDGLGHGSLGRGLTGGGGGPGTGGEDLEKQAFLPAGLDTLYLGTMQHGGEETEPSSKASIMGKQRLRSRFLLAAKMMREVAEYVSKMLAQSYTGDYAGAREYSPGDNPHLIHWKKSLKLELEESLFIKLFTKEAEGGGGRGLGEKIVYSDLTAANPVELDLLVTATYVELLSGLRGNGGLSSVHFFVKIPGEELYYIHGSILDVLAAFNSIFRKHGVKALHDYSTWSRTRTIKLGEATGFVGELEDYYKGIGAGLADAFKSRAPGVRNVTLIFSKPLAYKYGVVATVLRDNGYFVNLPGD</sequence>
<keyword evidence="3" id="KW-1185">Reference proteome</keyword>
<dbReference type="KEGG" id="tcs:IMZ38_02980"/>
<name>A0A7M1UU65_9CREN</name>
<keyword evidence="1" id="KW-0472">Membrane</keyword>
<dbReference type="RefSeq" id="WP_193436688.1">
    <property type="nucleotide sequence ID" value="NZ_CP063144.1"/>
</dbReference>